<dbReference type="GO" id="GO:0140359">
    <property type="term" value="F:ABC-type transporter activity"/>
    <property type="evidence" value="ECO:0007669"/>
    <property type="project" value="InterPro"/>
</dbReference>
<dbReference type="InterPro" id="IPR017871">
    <property type="entry name" value="ABC_transporter-like_CS"/>
</dbReference>
<name>A0A255HB37_9ACTN</name>
<dbReference type="SUPFAM" id="SSF52540">
    <property type="entry name" value="P-loop containing nucleoside triphosphate hydrolases"/>
    <property type="match status" value="1"/>
</dbReference>
<dbReference type="SUPFAM" id="SSF90123">
    <property type="entry name" value="ABC transporter transmembrane region"/>
    <property type="match status" value="1"/>
</dbReference>
<evidence type="ECO:0000259" key="8">
    <source>
        <dbReference type="PROSITE" id="PS50893"/>
    </source>
</evidence>
<dbReference type="NCBIfam" id="TIGR02857">
    <property type="entry name" value="CydD"/>
    <property type="match status" value="1"/>
</dbReference>
<keyword evidence="2 7" id="KW-0812">Transmembrane</keyword>
<keyword evidence="3" id="KW-0547">Nucleotide-binding</keyword>
<dbReference type="GO" id="GO:0005524">
    <property type="term" value="F:ATP binding"/>
    <property type="evidence" value="ECO:0007669"/>
    <property type="project" value="UniProtKB-KW"/>
</dbReference>
<dbReference type="PANTHER" id="PTHR24221:SF590">
    <property type="entry name" value="COMPONENT LINKED WITH THE ASSEMBLY OF CYTOCHROME' TRANSPORT TRANSMEMBRANE ATP-BINDING PROTEIN ABC TRANSPORTER CYDD-RELATED"/>
    <property type="match status" value="1"/>
</dbReference>
<feature type="domain" description="ABC transporter" evidence="8">
    <location>
        <begin position="340"/>
        <end position="554"/>
    </location>
</feature>
<comment type="subcellular location">
    <subcellularLocation>
        <location evidence="1">Cell membrane</location>
        <topology evidence="1">Multi-pass membrane protein</topology>
    </subcellularLocation>
</comment>
<dbReference type="InterPro" id="IPR003593">
    <property type="entry name" value="AAA+_ATPase"/>
</dbReference>
<dbReference type="GO" id="GO:0005886">
    <property type="term" value="C:plasma membrane"/>
    <property type="evidence" value="ECO:0007669"/>
    <property type="project" value="UniProtKB-SubCell"/>
</dbReference>
<organism evidence="10 11">
    <name type="scientific">Enemella dayhoffiae</name>
    <dbReference type="NCBI Taxonomy" id="2016507"/>
    <lineage>
        <taxon>Bacteria</taxon>
        <taxon>Bacillati</taxon>
        <taxon>Actinomycetota</taxon>
        <taxon>Actinomycetes</taxon>
        <taxon>Propionibacteriales</taxon>
        <taxon>Propionibacteriaceae</taxon>
        <taxon>Enemella</taxon>
    </lineage>
</organism>
<dbReference type="InterPro" id="IPR027417">
    <property type="entry name" value="P-loop_NTPase"/>
</dbReference>
<dbReference type="Pfam" id="PF00005">
    <property type="entry name" value="ABC_tran"/>
    <property type="match status" value="1"/>
</dbReference>
<evidence type="ECO:0000256" key="6">
    <source>
        <dbReference type="ARBA" id="ARBA00023136"/>
    </source>
</evidence>
<feature type="transmembrane region" description="Helical" evidence="7">
    <location>
        <begin position="61"/>
        <end position="83"/>
    </location>
</feature>
<dbReference type="Gene3D" id="1.20.1560.10">
    <property type="entry name" value="ABC transporter type 1, transmembrane domain"/>
    <property type="match status" value="1"/>
</dbReference>
<dbReference type="SMART" id="SM00382">
    <property type="entry name" value="AAA"/>
    <property type="match status" value="1"/>
</dbReference>
<dbReference type="OrthoDB" id="9806127at2"/>
<dbReference type="GO" id="GO:0016887">
    <property type="term" value="F:ATP hydrolysis activity"/>
    <property type="evidence" value="ECO:0007669"/>
    <property type="project" value="InterPro"/>
</dbReference>
<dbReference type="CDD" id="cd03228">
    <property type="entry name" value="ABCC_MRP_Like"/>
    <property type="match status" value="1"/>
</dbReference>
<feature type="transmembrane region" description="Helical" evidence="7">
    <location>
        <begin position="245"/>
        <end position="272"/>
    </location>
</feature>
<evidence type="ECO:0000313" key="11">
    <source>
        <dbReference type="Proteomes" id="UP000216311"/>
    </source>
</evidence>
<keyword evidence="4" id="KW-0067">ATP-binding</keyword>
<evidence type="ECO:0000256" key="7">
    <source>
        <dbReference type="SAM" id="Phobius"/>
    </source>
</evidence>
<dbReference type="InterPro" id="IPR003439">
    <property type="entry name" value="ABC_transporter-like_ATP-bd"/>
</dbReference>
<accession>A0A255HB37</accession>
<dbReference type="InterPro" id="IPR039421">
    <property type="entry name" value="Type_1_exporter"/>
</dbReference>
<feature type="transmembrane region" description="Helical" evidence="7">
    <location>
        <begin position="169"/>
        <end position="188"/>
    </location>
</feature>
<dbReference type="Proteomes" id="UP000216311">
    <property type="component" value="Unassembled WGS sequence"/>
</dbReference>
<dbReference type="CDD" id="cd18584">
    <property type="entry name" value="ABC_6TM_AarD_CydD"/>
    <property type="match status" value="1"/>
</dbReference>
<gene>
    <name evidence="10" type="primary">cydD</name>
    <name evidence="10" type="ORF">CGZ93_01210</name>
</gene>
<dbReference type="RefSeq" id="WP_094362315.1">
    <property type="nucleotide sequence ID" value="NZ_NMVQ01000001.1"/>
</dbReference>
<reference evidence="10 11" key="1">
    <citation type="submission" date="2017-07" db="EMBL/GenBank/DDBJ databases">
        <title>Draft whole genome sequences of clinical Proprionibacteriaceae strains.</title>
        <authorList>
            <person name="Bernier A.-M."/>
            <person name="Bernard K."/>
            <person name="Domingo M.-C."/>
        </authorList>
    </citation>
    <scope>NUCLEOTIDE SEQUENCE [LARGE SCALE GENOMIC DNA]</scope>
    <source>
        <strain evidence="10 11">NML 130396</strain>
    </source>
</reference>
<dbReference type="Gene3D" id="3.40.50.300">
    <property type="entry name" value="P-loop containing nucleotide triphosphate hydrolases"/>
    <property type="match status" value="1"/>
</dbReference>
<protein>
    <submittedName>
        <fullName evidence="10">Thiol reductant ABC exporter subunit CydD</fullName>
    </submittedName>
</protein>
<dbReference type="InterPro" id="IPR011527">
    <property type="entry name" value="ABC1_TM_dom"/>
</dbReference>
<feature type="transmembrane region" description="Helical" evidence="7">
    <location>
        <begin position="20"/>
        <end position="41"/>
    </location>
</feature>
<evidence type="ECO:0000256" key="5">
    <source>
        <dbReference type="ARBA" id="ARBA00022989"/>
    </source>
</evidence>
<dbReference type="PROSITE" id="PS50929">
    <property type="entry name" value="ABC_TM1F"/>
    <property type="match status" value="1"/>
</dbReference>
<evidence type="ECO:0000256" key="2">
    <source>
        <dbReference type="ARBA" id="ARBA00022692"/>
    </source>
</evidence>
<proteinExistence type="predicted"/>
<dbReference type="GO" id="GO:0042883">
    <property type="term" value="P:cysteine transport"/>
    <property type="evidence" value="ECO:0007669"/>
    <property type="project" value="InterPro"/>
</dbReference>
<dbReference type="InterPro" id="IPR014216">
    <property type="entry name" value="ABC_transptr_CydD"/>
</dbReference>
<comment type="caution">
    <text evidence="10">The sequence shown here is derived from an EMBL/GenBank/DDBJ whole genome shotgun (WGS) entry which is preliminary data.</text>
</comment>
<dbReference type="PROSITE" id="PS00211">
    <property type="entry name" value="ABC_TRANSPORTER_1"/>
    <property type="match status" value="1"/>
</dbReference>
<sequence>MAGPIDRRLLTRARATRGFLVASVAVGSATALLVVAQAWLLSRVVARAFDAASTPGAAARFPFGGLAAALGVLAVVLLGRAGLAWLGSWLAHRSAAAVKSQLRADIIDARLSAPGATRVPTGQLSALLTQGLDALDGYYARYLPQLALALTVPAIVGVAILTADFTSTVVVALTLPLIPVFMVLIGLATKARMNRSWRVQTRLANHFGDLVAGLPTLQVFGRARAQERGLVITERRHRSETMSTLRVSFLSSFVLELLATYSVALVAVPIGLRLVEGHLSLATGLFVLILVPECYLPVRQVGVHYHDSVDGIAAADEAFAIIEGAQRTGGSTAPSAGVPIRFAGVGVRHAGSDVDSLSDFSMTLAPGEVVALTGPSGCGKSTALAVLMGFLVPSAGRVMIGDADLAELDLARWRRSLAWVGQQPGVVAGTIADNVRLGDPDADEAAVTAALRAAGAEALAPERPVGDDGSELSAGELRRVAVARALLRLRAGAGLLVLDEPTAGLDADAEARVIESVRRSGAGALVVTHRPAVLAAADRVVRLGVPRVESVVAP</sequence>
<keyword evidence="11" id="KW-1185">Reference proteome</keyword>
<feature type="domain" description="ABC transmembrane type-1" evidence="9">
    <location>
        <begin position="21"/>
        <end position="310"/>
    </location>
</feature>
<dbReference type="PANTHER" id="PTHR24221">
    <property type="entry name" value="ATP-BINDING CASSETTE SUB-FAMILY B"/>
    <property type="match status" value="1"/>
</dbReference>
<evidence type="ECO:0000256" key="3">
    <source>
        <dbReference type="ARBA" id="ARBA00022741"/>
    </source>
</evidence>
<dbReference type="PROSITE" id="PS50893">
    <property type="entry name" value="ABC_TRANSPORTER_2"/>
    <property type="match status" value="1"/>
</dbReference>
<dbReference type="Pfam" id="PF00664">
    <property type="entry name" value="ABC_membrane"/>
    <property type="match status" value="1"/>
</dbReference>
<dbReference type="InterPro" id="IPR036640">
    <property type="entry name" value="ABC1_TM_sf"/>
</dbReference>
<evidence type="ECO:0000259" key="9">
    <source>
        <dbReference type="PROSITE" id="PS50929"/>
    </source>
</evidence>
<dbReference type="AlphaFoldDB" id="A0A255HB37"/>
<evidence type="ECO:0000256" key="1">
    <source>
        <dbReference type="ARBA" id="ARBA00004651"/>
    </source>
</evidence>
<keyword evidence="6 7" id="KW-0472">Membrane</keyword>
<dbReference type="EMBL" id="NMVQ01000001">
    <property type="protein sequence ID" value="OYO25108.1"/>
    <property type="molecule type" value="Genomic_DNA"/>
</dbReference>
<evidence type="ECO:0000256" key="4">
    <source>
        <dbReference type="ARBA" id="ARBA00022840"/>
    </source>
</evidence>
<evidence type="ECO:0000313" key="10">
    <source>
        <dbReference type="EMBL" id="OYO25108.1"/>
    </source>
</evidence>
<keyword evidence="5 7" id="KW-1133">Transmembrane helix</keyword>
<feature type="transmembrane region" description="Helical" evidence="7">
    <location>
        <begin position="146"/>
        <end position="163"/>
    </location>
</feature>